<dbReference type="PANTHER" id="PTHR40642:SF1">
    <property type="entry name" value="YALI0F31295P"/>
    <property type="match status" value="1"/>
</dbReference>
<dbReference type="Proteomes" id="UP000308549">
    <property type="component" value="Unassembled WGS sequence"/>
</dbReference>
<dbReference type="EMBL" id="NAJL01000064">
    <property type="protein sequence ID" value="TKA22890.1"/>
    <property type="molecule type" value="Genomic_DNA"/>
</dbReference>
<feature type="compositionally biased region" description="Low complexity" evidence="1">
    <location>
        <begin position="169"/>
        <end position="182"/>
    </location>
</feature>
<sequence length="242" mass="27690">MAQRQAHQAKKAAHPQAGERSGVTLMPQPPRKAPTPVITEADLLAFQYAHFGDDSKPDHWFVDAETALNLQSAYTVAEDSELGCYPDGAKRTLTDEQIEIFRHSEIQELLRERRRQREEQELDEREPEQDRVAETRQPPLASDASSLEAEHVGLATPAVKQTLHPSPKRQPSQSSRSESSRSTSRRAAKKTKRAKDVPYDERHKRKWEDFIEDNDPVQGSLTFRRVVRQLDDKQDEPVVMDY</sequence>
<reference evidence="2 3" key="1">
    <citation type="submission" date="2017-03" db="EMBL/GenBank/DDBJ databases">
        <title>Genomes of endolithic fungi from Antarctica.</title>
        <authorList>
            <person name="Coleine C."/>
            <person name="Masonjones S."/>
            <person name="Stajich J.E."/>
        </authorList>
    </citation>
    <scope>NUCLEOTIDE SEQUENCE [LARGE SCALE GENOMIC DNA]</scope>
    <source>
        <strain evidence="2 3">CCFEE 6315</strain>
    </source>
</reference>
<organism evidence="2 3">
    <name type="scientific">Salinomyces thailandicus</name>
    <dbReference type="NCBI Taxonomy" id="706561"/>
    <lineage>
        <taxon>Eukaryota</taxon>
        <taxon>Fungi</taxon>
        <taxon>Dikarya</taxon>
        <taxon>Ascomycota</taxon>
        <taxon>Pezizomycotina</taxon>
        <taxon>Dothideomycetes</taxon>
        <taxon>Dothideomycetidae</taxon>
        <taxon>Mycosphaerellales</taxon>
        <taxon>Teratosphaeriaceae</taxon>
        <taxon>Salinomyces</taxon>
    </lineage>
</organism>
<accession>A0A4U0TLS6</accession>
<keyword evidence="3" id="KW-1185">Reference proteome</keyword>
<dbReference type="Pfam" id="PF12720">
    <property type="entry name" value="DUF3807"/>
    <property type="match status" value="1"/>
</dbReference>
<protein>
    <submittedName>
        <fullName evidence="2">Uncharacterized protein</fullName>
    </submittedName>
</protein>
<feature type="compositionally biased region" description="Basic residues" evidence="1">
    <location>
        <begin position="183"/>
        <end position="193"/>
    </location>
</feature>
<evidence type="ECO:0000313" key="2">
    <source>
        <dbReference type="EMBL" id="TKA22890.1"/>
    </source>
</evidence>
<proteinExistence type="predicted"/>
<dbReference type="PANTHER" id="PTHR40642">
    <property type="entry name" value="YALI0F31295P"/>
    <property type="match status" value="1"/>
</dbReference>
<dbReference type="OrthoDB" id="5422320at2759"/>
<evidence type="ECO:0000313" key="3">
    <source>
        <dbReference type="Proteomes" id="UP000308549"/>
    </source>
</evidence>
<dbReference type="InterPro" id="IPR024526">
    <property type="entry name" value="DUF3807"/>
</dbReference>
<gene>
    <name evidence="2" type="ORF">B0A50_07829</name>
</gene>
<dbReference type="AlphaFoldDB" id="A0A4U0TLS6"/>
<comment type="caution">
    <text evidence="2">The sequence shown here is derived from an EMBL/GenBank/DDBJ whole genome shotgun (WGS) entry which is preliminary data.</text>
</comment>
<feature type="region of interest" description="Disordered" evidence="1">
    <location>
        <begin position="1"/>
        <end position="35"/>
    </location>
</feature>
<evidence type="ECO:0000256" key="1">
    <source>
        <dbReference type="SAM" id="MobiDB-lite"/>
    </source>
</evidence>
<name>A0A4U0TLS6_9PEZI</name>
<feature type="region of interest" description="Disordered" evidence="1">
    <location>
        <begin position="114"/>
        <end position="200"/>
    </location>
</feature>